<dbReference type="EMBL" id="WMJX01000009">
    <property type="protein sequence ID" value="MTG97727.1"/>
    <property type="molecule type" value="Genomic_DNA"/>
</dbReference>
<keyword evidence="2" id="KW-1185">Reference proteome</keyword>
<proteinExistence type="predicted"/>
<accession>A0A6I3LIT9</accession>
<name>A0A6I3LIT9_9FLAO</name>
<evidence type="ECO:0000313" key="2">
    <source>
        <dbReference type="Proteomes" id="UP000438760"/>
    </source>
</evidence>
<organism evidence="1 2">
    <name type="scientific">Myroides albus</name>
    <dbReference type="NCBI Taxonomy" id="2562892"/>
    <lineage>
        <taxon>Bacteria</taxon>
        <taxon>Pseudomonadati</taxon>
        <taxon>Bacteroidota</taxon>
        <taxon>Flavobacteriia</taxon>
        <taxon>Flavobacteriales</taxon>
        <taxon>Flavobacteriaceae</taxon>
        <taxon>Myroides</taxon>
    </lineage>
</organism>
<reference evidence="1 2" key="1">
    <citation type="submission" date="2019-11" db="EMBL/GenBank/DDBJ databases">
        <title>Genome of Strain BIT-d1.</title>
        <authorList>
            <person name="Yang Y."/>
        </authorList>
    </citation>
    <scope>NUCLEOTIDE SEQUENCE [LARGE SCALE GENOMIC DNA]</scope>
    <source>
        <strain evidence="1 2">BIT-d1</strain>
    </source>
</reference>
<dbReference type="Gene3D" id="2.30.30.40">
    <property type="entry name" value="SH3 Domains"/>
    <property type="match status" value="1"/>
</dbReference>
<sequence>MDVLNKYNLMLVFLLSSVLSYAQLAKIVDIDGYVNVRKHGNINSTIVGKFKSGEIVQMFSADNEPENWIGANGGQKHELVGMVYHNRLKELIAFTEIPLIESETDSEFVLSGSGVKIVVKIADFDYEKNQNKFTRYEGEYSLLEKYNGQKMWGTEGGEPNKYYTSIKIIWHGKEIVFPKKAYESMFQPNGKGYTFCYYDEEANSLYLIGYNSDGSSNYKVLWVFKDGAYQYNNVYLFEDYYWYMY</sequence>
<evidence type="ECO:0000313" key="1">
    <source>
        <dbReference type="EMBL" id="MTG97727.1"/>
    </source>
</evidence>
<comment type="caution">
    <text evidence="1">The sequence shown here is derived from an EMBL/GenBank/DDBJ whole genome shotgun (WGS) entry which is preliminary data.</text>
</comment>
<dbReference type="RefSeq" id="WP_155091768.1">
    <property type="nucleotide sequence ID" value="NZ_CP102754.1"/>
</dbReference>
<dbReference type="AlphaFoldDB" id="A0A6I3LIT9"/>
<evidence type="ECO:0008006" key="3">
    <source>
        <dbReference type="Google" id="ProtNLM"/>
    </source>
</evidence>
<dbReference type="Proteomes" id="UP000438760">
    <property type="component" value="Unassembled WGS sequence"/>
</dbReference>
<gene>
    <name evidence="1" type="ORF">GJV76_06175</name>
</gene>
<dbReference type="OrthoDB" id="7054664at2"/>
<protein>
    <recommendedName>
        <fullName evidence="3">SH3 domain-containing protein</fullName>
    </recommendedName>
</protein>